<feature type="transmembrane region" description="Helical" evidence="4">
    <location>
        <begin position="376"/>
        <end position="397"/>
    </location>
</feature>
<dbReference type="InterPro" id="IPR036259">
    <property type="entry name" value="MFS_trans_sf"/>
</dbReference>
<dbReference type="GO" id="GO:0022857">
    <property type="term" value="F:transmembrane transporter activity"/>
    <property type="evidence" value="ECO:0007669"/>
    <property type="project" value="InterPro"/>
</dbReference>
<keyword evidence="3 4" id="KW-0472">Membrane</keyword>
<feature type="transmembrane region" description="Helical" evidence="4">
    <location>
        <begin position="52"/>
        <end position="72"/>
    </location>
</feature>
<evidence type="ECO:0000259" key="5">
    <source>
        <dbReference type="PROSITE" id="PS50850"/>
    </source>
</evidence>
<feature type="transmembrane region" description="Helical" evidence="4">
    <location>
        <begin position="310"/>
        <end position="333"/>
    </location>
</feature>
<dbReference type="InterPro" id="IPR050327">
    <property type="entry name" value="Proton-linked_MCT"/>
</dbReference>
<evidence type="ECO:0000256" key="4">
    <source>
        <dbReference type="SAM" id="Phobius"/>
    </source>
</evidence>
<evidence type="ECO:0000256" key="1">
    <source>
        <dbReference type="ARBA" id="ARBA00022692"/>
    </source>
</evidence>
<feature type="transmembrane region" description="Helical" evidence="4">
    <location>
        <begin position="169"/>
        <end position="188"/>
    </location>
</feature>
<dbReference type="Pfam" id="PF07690">
    <property type="entry name" value="MFS_1"/>
    <property type="match status" value="1"/>
</dbReference>
<proteinExistence type="predicted"/>
<name>A0A0L6CT21_9RHOB</name>
<feature type="transmembrane region" description="Helical" evidence="4">
    <location>
        <begin position="138"/>
        <end position="163"/>
    </location>
</feature>
<feature type="transmembrane region" description="Helical" evidence="4">
    <location>
        <begin position="261"/>
        <end position="279"/>
    </location>
</feature>
<feature type="transmembrane region" description="Helical" evidence="4">
    <location>
        <begin position="103"/>
        <end position="126"/>
    </location>
</feature>
<dbReference type="Proteomes" id="UP000037046">
    <property type="component" value="Unassembled WGS sequence"/>
</dbReference>
<dbReference type="InterPro" id="IPR011701">
    <property type="entry name" value="MFS"/>
</dbReference>
<reference evidence="7" key="1">
    <citation type="submission" date="2015-07" db="EMBL/GenBank/DDBJ databases">
        <title>Draft Genome Sequence of Roseovarius tolerans EL-164, a producer of N-Acylated Alanine Methyl Esters (NAMEs).</title>
        <authorList>
            <person name="Voget S."/>
            <person name="Bruns H."/>
            <person name="Wagner-Doebler I."/>
            <person name="Schulz S."/>
            <person name="Daniel R."/>
        </authorList>
    </citation>
    <scope>NUCLEOTIDE SEQUENCE [LARGE SCALE GENOMIC DNA]</scope>
    <source>
        <strain evidence="7">EL-164</strain>
    </source>
</reference>
<feature type="transmembrane region" description="Helical" evidence="4">
    <location>
        <begin position="345"/>
        <end position="364"/>
    </location>
</feature>
<sequence length="407" mass="44214">MPILAFLRDNAPWLTAGVLLTFLSSFGQTYFISVFAGEIREGFGLSHGEWGGIYTLGTTASALVMVWAGGLTDHFRVRVLAPIVLLLMTAACLSMALNPVWWLLPLVIFALRFTGQGMMSHLAVVAMARWFIASRGKALSIATLGNSVGESLLPLIFVSLLIIHDWRVLWVAAAVMALIGIPLLLLLLRRERTPQSWAQTSQSLGMDGRHWTRGQTLRHFLFWFMIPALLGPSAFNTAFFFHQVHIAEIKAISHVELVAMFPLYTLVGIGAMVLSGWALDRLGTARLLPFMQLPMVVAFTLFAFSEGTVMLILGFVFLALTTGANSTLPNAFWAEFYGTAHMGSIKAMAAAIMVFGSAIGPGLTGLGIDLGLAIEAQFLLIAGYFVFTSVMMAIGVTRARPQLSPTS</sequence>
<dbReference type="RefSeq" id="WP_050663640.1">
    <property type="nucleotide sequence ID" value="NZ_CP118494.1"/>
</dbReference>
<organism evidence="6 7">
    <name type="scientific">Roseovarius tolerans</name>
    <dbReference type="NCBI Taxonomy" id="74031"/>
    <lineage>
        <taxon>Bacteria</taxon>
        <taxon>Pseudomonadati</taxon>
        <taxon>Pseudomonadota</taxon>
        <taxon>Alphaproteobacteria</taxon>
        <taxon>Rhodobacterales</taxon>
        <taxon>Roseobacteraceae</taxon>
        <taxon>Roseovarius</taxon>
    </lineage>
</organism>
<feature type="transmembrane region" description="Helical" evidence="4">
    <location>
        <begin position="12"/>
        <end position="32"/>
    </location>
</feature>
<dbReference type="PATRIC" id="fig|74031.6.peg.2840"/>
<dbReference type="Gene3D" id="1.20.1250.20">
    <property type="entry name" value="MFS general substrate transporter like domains"/>
    <property type="match status" value="2"/>
</dbReference>
<evidence type="ECO:0000256" key="3">
    <source>
        <dbReference type="ARBA" id="ARBA00023136"/>
    </source>
</evidence>
<protein>
    <submittedName>
        <fullName evidence="6">Major Facilitator Superfamily protein</fullName>
    </submittedName>
</protein>
<dbReference type="AlphaFoldDB" id="A0A0L6CT21"/>
<gene>
    <name evidence="6" type="ORF">ROTO_27890</name>
</gene>
<evidence type="ECO:0000313" key="7">
    <source>
        <dbReference type="Proteomes" id="UP000037046"/>
    </source>
</evidence>
<feature type="transmembrane region" description="Helical" evidence="4">
    <location>
        <begin position="79"/>
        <end position="97"/>
    </location>
</feature>
<keyword evidence="1 4" id="KW-0812">Transmembrane</keyword>
<dbReference type="SUPFAM" id="SSF103473">
    <property type="entry name" value="MFS general substrate transporter"/>
    <property type="match status" value="1"/>
</dbReference>
<evidence type="ECO:0000313" key="6">
    <source>
        <dbReference type="EMBL" id="KNX40658.1"/>
    </source>
</evidence>
<comment type="caution">
    <text evidence="6">The sequence shown here is derived from an EMBL/GenBank/DDBJ whole genome shotgun (WGS) entry which is preliminary data.</text>
</comment>
<dbReference type="PANTHER" id="PTHR11360:SF308">
    <property type="entry name" value="BLL3089 PROTEIN"/>
    <property type="match status" value="1"/>
</dbReference>
<dbReference type="STRING" id="74031.SAMN04488077_1183"/>
<feature type="transmembrane region" description="Helical" evidence="4">
    <location>
        <begin position="220"/>
        <end position="241"/>
    </location>
</feature>
<keyword evidence="7" id="KW-1185">Reference proteome</keyword>
<keyword evidence="2 4" id="KW-1133">Transmembrane helix</keyword>
<dbReference type="EMBL" id="LGVV01000044">
    <property type="protein sequence ID" value="KNX40658.1"/>
    <property type="molecule type" value="Genomic_DNA"/>
</dbReference>
<dbReference type="PROSITE" id="PS50850">
    <property type="entry name" value="MFS"/>
    <property type="match status" value="1"/>
</dbReference>
<dbReference type="InterPro" id="IPR020846">
    <property type="entry name" value="MFS_dom"/>
</dbReference>
<feature type="domain" description="Major facilitator superfamily (MFS) profile" evidence="5">
    <location>
        <begin position="13"/>
        <end position="400"/>
    </location>
</feature>
<dbReference type="PANTHER" id="PTHR11360">
    <property type="entry name" value="MONOCARBOXYLATE TRANSPORTER"/>
    <property type="match status" value="1"/>
</dbReference>
<evidence type="ECO:0000256" key="2">
    <source>
        <dbReference type="ARBA" id="ARBA00022989"/>
    </source>
</evidence>
<accession>A0A0L6CT21</accession>